<sequence>MLVFISAIPCGTEMSDYFLVSFRVKQDAPAVEQIYTSVDDATTAVTKFFNMTVEERFKFCQELFERDLPKSKNPGELNSACI</sequence>
<name>A0A976R7Y7_9VIRU</name>
<proteinExistence type="predicted"/>
<organism evidence="1">
    <name type="scientific">Dipodfec virus RodF1_12</name>
    <dbReference type="NCBI Taxonomy" id="2929289"/>
    <lineage>
        <taxon>Viruses</taxon>
        <taxon>Monodnaviria</taxon>
        <taxon>Sangervirae</taxon>
        <taxon>Phixviricota</taxon>
        <taxon>Malgrandaviricetes</taxon>
        <taxon>Petitvirales</taxon>
        <taxon>Microviridae</taxon>
    </lineage>
</organism>
<protein>
    <submittedName>
        <fullName evidence="1">Uncharacterized protein</fullName>
    </submittedName>
</protein>
<evidence type="ECO:0000313" key="1">
    <source>
        <dbReference type="EMBL" id="UPW42042.1"/>
    </source>
</evidence>
<dbReference type="EMBL" id="OM869714">
    <property type="protein sequence ID" value="UPW42042.1"/>
    <property type="molecule type" value="Genomic_DNA"/>
</dbReference>
<reference evidence="1" key="1">
    <citation type="submission" date="2022-02" db="EMBL/GenBank/DDBJ databases">
        <title>Towards deciphering the DNA virus diversity associated with rodent species in the families Cricetidae and Heteromyidae.</title>
        <authorList>
            <person name="Lund M."/>
            <person name="Larsen B.B."/>
            <person name="Gryseels S."/>
            <person name="Kraberger S."/>
            <person name="Rowsey D.M."/>
            <person name="Steger L."/>
            <person name="Yule K.M."/>
            <person name="Upham N.S."/>
            <person name="Worobey M."/>
            <person name="Van Doorslaer K."/>
            <person name="Varsani A."/>
        </authorList>
    </citation>
    <scope>NUCLEOTIDE SEQUENCE</scope>
    <source>
        <strain evidence="1">NeonRodF1_12</strain>
    </source>
</reference>
<accession>A0A976R7Y7</accession>